<gene>
    <name evidence="1" type="ORF">PROH_09650</name>
</gene>
<protein>
    <submittedName>
        <fullName evidence="1">Uncharacterized protein</fullName>
    </submittedName>
</protein>
<comment type="caution">
    <text evidence="1">The sequence shown here is derived from an EMBL/GenBank/DDBJ whole genome shotgun (WGS) entry which is preliminary data.</text>
</comment>
<accession>A0A0M2PY67</accession>
<reference evidence="1" key="1">
    <citation type="submission" date="2012-04" db="EMBL/GenBank/DDBJ databases">
        <authorList>
            <person name="Borisov I.G."/>
            <person name="Ivanikova N.V."/>
            <person name="Pinevich A.V."/>
        </authorList>
    </citation>
    <scope>NUCLEOTIDE SEQUENCE</scope>
    <source>
        <strain evidence="1">CALU 1027</strain>
    </source>
</reference>
<organism evidence="1 2">
    <name type="scientific">Prochlorothrix hollandica PCC 9006 = CALU 1027</name>
    <dbReference type="NCBI Taxonomy" id="317619"/>
    <lineage>
        <taxon>Bacteria</taxon>
        <taxon>Bacillati</taxon>
        <taxon>Cyanobacteriota</taxon>
        <taxon>Cyanophyceae</taxon>
        <taxon>Prochlorotrichales</taxon>
        <taxon>Prochlorotrichaceae</taxon>
        <taxon>Prochlorothrix</taxon>
    </lineage>
</organism>
<dbReference type="EMBL" id="AJTX02000004">
    <property type="protein sequence ID" value="KKJ00028.1"/>
    <property type="molecule type" value="Genomic_DNA"/>
</dbReference>
<keyword evidence="2" id="KW-1185">Reference proteome</keyword>
<sequence>MDGLPCLLLFLYVQMGRYWWDNLPKKEPNSNQSSRLFRQNALLVMAKLNGKLAKKFTQIKREC</sequence>
<dbReference type="AlphaFoldDB" id="A0A0M2PY67"/>
<name>A0A0M2PY67_PROHO</name>
<evidence type="ECO:0000313" key="1">
    <source>
        <dbReference type="EMBL" id="KKJ00028.1"/>
    </source>
</evidence>
<dbReference type="Proteomes" id="UP000034681">
    <property type="component" value="Unassembled WGS sequence"/>
</dbReference>
<evidence type="ECO:0000313" key="2">
    <source>
        <dbReference type="Proteomes" id="UP000034681"/>
    </source>
</evidence>
<proteinExistence type="predicted"/>